<name>A0A438FIW2_VITVI</name>
<accession>A0A438FIW2</accession>
<gene>
    <name evidence="2" type="primary">RE2_206</name>
    <name evidence="2" type="ORF">CK203_086934</name>
</gene>
<dbReference type="PANTHER" id="PTHR11439:SF463">
    <property type="entry name" value="REVERSE TRANSCRIPTASE TY1_COPIA-TYPE DOMAIN-CONTAINING PROTEIN"/>
    <property type="match status" value="1"/>
</dbReference>
<sequence length="350" mass="39908">MVLGWGVVLAKAQMPSLVKSVQVANGTPMPISGIKNDNLTKITIGIAKKRRVPLQGEISSKENERLWLEKKRLWISSQGEDSTDLGKGESFDTLNPMVVEFHLRKEGMKDQPNYFNKLIQGRTKMLLSYPLQAPILLMILQCHRMTLPRLILRYEGSPEELHLGDGRTPLGKEDNGMLSYSMKEYGFKQAMTNHTLFYKRDDDDITLLIVYVDNMIVTGSKFTKIEKLWSYLAKEFEMKHLGALKCFVGGNLMTWRNKKQNVVSLSSAKAKCRVLHHATTELTWLKFVLSELGFGLKKPMVLFCNNTTTIEIANNLVQHDQTKHIKLDRNYIKDNLDSGMIKIPYIKSAD</sequence>
<evidence type="ECO:0000259" key="1">
    <source>
        <dbReference type="Pfam" id="PF07727"/>
    </source>
</evidence>
<comment type="caution">
    <text evidence="2">The sequence shown here is derived from an EMBL/GenBank/DDBJ whole genome shotgun (WGS) entry which is preliminary data.</text>
</comment>
<dbReference type="PANTHER" id="PTHR11439">
    <property type="entry name" value="GAG-POL-RELATED RETROTRANSPOSON"/>
    <property type="match status" value="1"/>
</dbReference>
<dbReference type="AlphaFoldDB" id="A0A438FIW2"/>
<reference evidence="2 3" key="1">
    <citation type="journal article" date="2018" name="PLoS Genet.">
        <title>Population sequencing reveals clonal diversity and ancestral inbreeding in the grapevine cultivar Chardonnay.</title>
        <authorList>
            <person name="Roach M.J."/>
            <person name="Johnson D.L."/>
            <person name="Bohlmann J."/>
            <person name="van Vuuren H.J."/>
            <person name="Jones S.J."/>
            <person name="Pretorius I.S."/>
            <person name="Schmidt S.A."/>
            <person name="Borneman A.R."/>
        </authorList>
    </citation>
    <scope>NUCLEOTIDE SEQUENCE [LARGE SCALE GENOMIC DNA]</scope>
    <source>
        <strain evidence="3">cv. Chardonnay</strain>
        <tissue evidence="2">Leaf</tissue>
    </source>
</reference>
<protein>
    <submittedName>
        <fullName evidence="2">Retrovirus-related Pol polyprotein from transposon RE2</fullName>
    </submittedName>
</protein>
<organism evidence="2 3">
    <name type="scientific">Vitis vinifera</name>
    <name type="common">Grape</name>
    <dbReference type="NCBI Taxonomy" id="29760"/>
    <lineage>
        <taxon>Eukaryota</taxon>
        <taxon>Viridiplantae</taxon>
        <taxon>Streptophyta</taxon>
        <taxon>Embryophyta</taxon>
        <taxon>Tracheophyta</taxon>
        <taxon>Spermatophyta</taxon>
        <taxon>Magnoliopsida</taxon>
        <taxon>eudicotyledons</taxon>
        <taxon>Gunneridae</taxon>
        <taxon>Pentapetalae</taxon>
        <taxon>rosids</taxon>
        <taxon>Vitales</taxon>
        <taxon>Vitaceae</taxon>
        <taxon>Viteae</taxon>
        <taxon>Vitis</taxon>
    </lineage>
</organism>
<dbReference type="Pfam" id="PF07727">
    <property type="entry name" value="RVT_2"/>
    <property type="match status" value="1"/>
</dbReference>
<feature type="domain" description="Reverse transcriptase Ty1/copia-type" evidence="1">
    <location>
        <begin position="176"/>
        <end position="269"/>
    </location>
</feature>
<dbReference type="InterPro" id="IPR013103">
    <property type="entry name" value="RVT_2"/>
</dbReference>
<dbReference type="Proteomes" id="UP000288805">
    <property type="component" value="Unassembled WGS sequence"/>
</dbReference>
<proteinExistence type="predicted"/>
<evidence type="ECO:0000313" key="2">
    <source>
        <dbReference type="EMBL" id="RVW59934.1"/>
    </source>
</evidence>
<evidence type="ECO:0000313" key="3">
    <source>
        <dbReference type="Proteomes" id="UP000288805"/>
    </source>
</evidence>
<dbReference type="CDD" id="cd09272">
    <property type="entry name" value="RNase_HI_RT_Ty1"/>
    <property type="match status" value="1"/>
</dbReference>
<dbReference type="EMBL" id="QGNW01000873">
    <property type="protein sequence ID" value="RVW59934.1"/>
    <property type="molecule type" value="Genomic_DNA"/>
</dbReference>